<gene>
    <name evidence="1" type="ORF">KIH74_27985</name>
</gene>
<dbReference type="SUPFAM" id="SSF102114">
    <property type="entry name" value="Radical SAM enzymes"/>
    <property type="match status" value="1"/>
</dbReference>
<accession>A0ABS5TQN9</accession>
<dbReference type="CDD" id="cd01335">
    <property type="entry name" value="Radical_SAM"/>
    <property type="match status" value="1"/>
</dbReference>
<evidence type="ECO:0000313" key="2">
    <source>
        <dbReference type="Proteomes" id="UP001197247"/>
    </source>
</evidence>
<keyword evidence="2" id="KW-1185">Reference proteome</keyword>
<dbReference type="NCBIfam" id="NF038073">
    <property type="entry name" value="rSAM_STM4011"/>
    <property type="match status" value="1"/>
</dbReference>
<dbReference type="InterPro" id="IPR058240">
    <property type="entry name" value="rSAM_sf"/>
</dbReference>
<dbReference type="RefSeq" id="WP_214159357.1">
    <property type="nucleotide sequence ID" value="NZ_JAHBAY010000014.1"/>
</dbReference>
<sequence length="298" mass="33203">MSVFLGLPGASPVPSVPSVPDRLSVLYRGPLASCNYDCPYCPFAKRVDPPPLLREDRAALGRFVDWVVETTDVRLSILFTPWGEGLIRSWYREAIVRLSHQDHVDRVSIQTNLAARVDWMADAAPTAALWATYHPGQVTLERFLARCRRLDEIGRRYSVGVVGLPGHHEAALELRAALEPSVYLWVNAAEGHTYSPEEEARWTALDPRFGDSVRPHVSFGQPCHAGESAVSVIGDGTVRRCHFIDTPLGNLYDGSWRQALRPRPCTNRICDCHIGYVHLKPLGLYDVYGPGVLERILA</sequence>
<proteinExistence type="predicted"/>
<organism evidence="1 2">
    <name type="scientific">Kineosporia corallincola</name>
    <dbReference type="NCBI Taxonomy" id="2835133"/>
    <lineage>
        <taxon>Bacteria</taxon>
        <taxon>Bacillati</taxon>
        <taxon>Actinomycetota</taxon>
        <taxon>Actinomycetes</taxon>
        <taxon>Kineosporiales</taxon>
        <taxon>Kineosporiaceae</taxon>
        <taxon>Kineosporia</taxon>
    </lineage>
</organism>
<evidence type="ECO:0000313" key="1">
    <source>
        <dbReference type="EMBL" id="MBT0772814.1"/>
    </source>
</evidence>
<reference evidence="1 2" key="1">
    <citation type="submission" date="2021-05" db="EMBL/GenBank/DDBJ databases">
        <title>Kineosporia and Streptomyces sp. nov. two new marine actinobacteria isolated from Coral.</title>
        <authorList>
            <person name="Buangrab K."/>
            <person name="Sutthacheep M."/>
            <person name="Yeemin T."/>
            <person name="Harunari E."/>
            <person name="Igarashi Y."/>
            <person name="Kanchanasin P."/>
            <person name="Tanasupawat S."/>
            <person name="Phongsopitanun W."/>
        </authorList>
    </citation>
    <scope>NUCLEOTIDE SEQUENCE [LARGE SCALE GENOMIC DNA]</scope>
    <source>
        <strain evidence="1 2">J2-2</strain>
    </source>
</reference>
<dbReference type="Proteomes" id="UP001197247">
    <property type="component" value="Unassembled WGS sequence"/>
</dbReference>
<comment type="caution">
    <text evidence="1">The sequence shown here is derived from an EMBL/GenBank/DDBJ whole genome shotgun (WGS) entry which is preliminary data.</text>
</comment>
<dbReference type="EMBL" id="JAHBAY010000014">
    <property type="protein sequence ID" value="MBT0772814.1"/>
    <property type="molecule type" value="Genomic_DNA"/>
</dbReference>
<name>A0ABS5TQN9_9ACTN</name>
<dbReference type="InterPro" id="IPR047771">
    <property type="entry name" value="Radical_SAM_STM4011-like"/>
</dbReference>
<protein>
    <submittedName>
        <fullName evidence="1">Radical SAM protein</fullName>
    </submittedName>
</protein>
<dbReference type="InterPro" id="IPR013785">
    <property type="entry name" value="Aldolase_TIM"/>
</dbReference>
<dbReference type="Gene3D" id="3.20.20.70">
    <property type="entry name" value="Aldolase class I"/>
    <property type="match status" value="1"/>
</dbReference>